<dbReference type="Proteomes" id="UP000547721">
    <property type="component" value="Unassembled WGS sequence"/>
</dbReference>
<evidence type="ECO:0000256" key="8">
    <source>
        <dbReference type="ARBA" id="ARBA00023242"/>
    </source>
</evidence>
<evidence type="ECO:0000256" key="2">
    <source>
        <dbReference type="ARBA" id="ARBA00009475"/>
    </source>
</evidence>
<keyword evidence="7" id="KW-0804">Transcription</keyword>
<feature type="domain" description="Retinoblastoma-associated protein A-box" evidence="13">
    <location>
        <begin position="352"/>
        <end position="545"/>
    </location>
</feature>
<evidence type="ECO:0000313" key="15">
    <source>
        <dbReference type="EMBL" id="NXE39842.1"/>
    </source>
</evidence>
<evidence type="ECO:0000256" key="7">
    <source>
        <dbReference type="ARBA" id="ARBA00023163"/>
    </source>
</evidence>
<dbReference type="AlphaFoldDB" id="A0A7K8MEV7"/>
<keyword evidence="4" id="KW-0597">Phosphoprotein</keyword>
<keyword evidence="16" id="KW-1185">Reference proteome</keyword>
<comment type="caution">
    <text evidence="15">The sequence shown here is derived from an EMBL/GenBank/DDBJ whole genome shotgun (WGS) entry which is preliminary data.</text>
</comment>
<evidence type="ECO:0000256" key="9">
    <source>
        <dbReference type="ARBA" id="ARBA00023306"/>
    </source>
</evidence>
<dbReference type="GO" id="GO:0006325">
    <property type="term" value="P:chromatin organization"/>
    <property type="evidence" value="ECO:0007669"/>
    <property type="project" value="UniProtKB-KW"/>
</dbReference>
<dbReference type="PANTHER" id="PTHR13742">
    <property type="entry name" value="RETINOBLASTOMA-ASSOCIATED PROTEIN RB -RELATED"/>
    <property type="match status" value="1"/>
</dbReference>
<dbReference type="SUPFAM" id="SSF47954">
    <property type="entry name" value="Cyclin-like"/>
    <property type="match status" value="2"/>
</dbReference>
<reference evidence="15 16" key="1">
    <citation type="submission" date="2019-09" db="EMBL/GenBank/DDBJ databases">
        <title>Bird 10,000 Genomes (B10K) Project - Family phase.</title>
        <authorList>
            <person name="Zhang G."/>
        </authorList>
    </citation>
    <scope>NUCLEOTIDE SEQUENCE [LARGE SCALE GENOMIC DNA]</scope>
    <source>
        <strain evidence="15">B10K-CU-031-17</strain>
        <tissue evidence="15">Muscle</tissue>
    </source>
</reference>
<dbReference type="InterPro" id="IPR015030">
    <property type="entry name" value="RB_C"/>
</dbReference>
<dbReference type="Gene3D" id="1.10.472.140">
    <property type="match status" value="1"/>
</dbReference>
<evidence type="ECO:0000256" key="5">
    <source>
        <dbReference type="ARBA" id="ARBA00022853"/>
    </source>
</evidence>
<dbReference type="Pfam" id="PF01857">
    <property type="entry name" value="RB_B"/>
    <property type="match status" value="1"/>
</dbReference>
<evidence type="ECO:0000259" key="11">
    <source>
        <dbReference type="SMART" id="SM00385"/>
    </source>
</evidence>
<feature type="domain" description="Retinoblastoma-associated protein N-terminal" evidence="12">
    <location>
        <begin position="38"/>
        <end position="180"/>
    </location>
</feature>
<dbReference type="InterPro" id="IPR028309">
    <property type="entry name" value="RB_fam"/>
</dbReference>
<evidence type="ECO:0000256" key="1">
    <source>
        <dbReference type="ARBA" id="ARBA00004123"/>
    </source>
</evidence>
<dbReference type="GO" id="GO:0006357">
    <property type="term" value="P:regulation of transcription by RNA polymerase II"/>
    <property type="evidence" value="ECO:0007669"/>
    <property type="project" value="InterPro"/>
</dbReference>
<evidence type="ECO:0000313" key="16">
    <source>
        <dbReference type="Proteomes" id="UP000547721"/>
    </source>
</evidence>
<dbReference type="InterPro" id="IPR002720">
    <property type="entry name" value="RB_A"/>
</dbReference>
<feature type="domain" description="Retinoblastoma-associated protein C-terminal" evidence="14">
    <location>
        <begin position="905"/>
        <end position="1021"/>
    </location>
</feature>
<comment type="subcellular location">
    <subcellularLocation>
        <location evidence="1">Nucleus</location>
    </subcellularLocation>
</comment>
<dbReference type="GO" id="GO:0005667">
    <property type="term" value="C:transcription regulator complex"/>
    <property type="evidence" value="ECO:0007669"/>
    <property type="project" value="TreeGrafter"/>
</dbReference>
<keyword evidence="3" id="KW-0678">Repressor</keyword>
<evidence type="ECO:0000256" key="10">
    <source>
        <dbReference type="SAM" id="MobiDB-lite"/>
    </source>
</evidence>
<dbReference type="EMBL" id="VWYY01000688">
    <property type="protein sequence ID" value="NXE39842.1"/>
    <property type="molecule type" value="Genomic_DNA"/>
</dbReference>
<evidence type="ECO:0000256" key="4">
    <source>
        <dbReference type="ARBA" id="ARBA00022553"/>
    </source>
</evidence>
<feature type="non-terminal residue" evidence="15">
    <location>
        <position position="1021"/>
    </location>
</feature>
<dbReference type="InterPro" id="IPR013763">
    <property type="entry name" value="Cyclin-like_dom"/>
</dbReference>
<dbReference type="SMART" id="SM01368">
    <property type="entry name" value="RB_A"/>
    <property type="match status" value="1"/>
</dbReference>
<evidence type="ECO:0000256" key="3">
    <source>
        <dbReference type="ARBA" id="ARBA00022491"/>
    </source>
</evidence>
<dbReference type="GO" id="GO:0030154">
    <property type="term" value="P:cell differentiation"/>
    <property type="evidence" value="ECO:0007669"/>
    <property type="project" value="TreeGrafter"/>
</dbReference>
<dbReference type="SMART" id="SM00385">
    <property type="entry name" value="CYCLIN"/>
    <property type="match status" value="1"/>
</dbReference>
<gene>
    <name evidence="15" type="primary">Rbl1</name>
    <name evidence="15" type="ORF">PTILEU_R03988</name>
</gene>
<dbReference type="PANTHER" id="PTHR13742:SF20">
    <property type="entry name" value="RETINOBLASTOMA-LIKE PROTEIN 1"/>
    <property type="match status" value="1"/>
</dbReference>
<dbReference type="GO" id="GO:0000977">
    <property type="term" value="F:RNA polymerase II transcription regulatory region sequence-specific DNA binding"/>
    <property type="evidence" value="ECO:0007669"/>
    <property type="project" value="TreeGrafter"/>
</dbReference>
<dbReference type="GO" id="GO:2000134">
    <property type="term" value="P:negative regulation of G1/S transition of mitotic cell cycle"/>
    <property type="evidence" value="ECO:0007669"/>
    <property type="project" value="TreeGrafter"/>
</dbReference>
<dbReference type="GO" id="GO:0000785">
    <property type="term" value="C:chromatin"/>
    <property type="evidence" value="ECO:0007669"/>
    <property type="project" value="TreeGrafter"/>
</dbReference>
<dbReference type="CDD" id="cd20605">
    <property type="entry name" value="CYCLIN_RBL1"/>
    <property type="match status" value="1"/>
</dbReference>
<protein>
    <submittedName>
        <fullName evidence="15">RBL1 protein</fullName>
    </submittedName>
</protein>
<dbReference type="FunFam" id="1.10.472.10:FF:000035">
    <property type="entry name" value="RB transcriptional corepressor-like 1"/>
    <property type="match status" value="1"/>
</dbReference>
<dbReference type="Pfam" id="PF11934">
    <property type="entry name" value="DUF3452"/>
    <property type="match status" value="1"/>
</dbReference>
<dbReference type="Gene3D" id="1.10.472.10">
    <property type="entry name" value="Cyclin-like"/>
    <property type="match status" value="2"/>
</dbReference>
<dbReference type="Pfam" id="PF01858">
    <property type="entry name" value="RB_A"/>
    <property type="match status" value="1"/>
</dbReference>
<sequence>ASAAEALRDFTALRGTYSLEGEALHWLACALYVACRRSRVPTVGSSPMEGNGVSLTRILRSARLSLIQFFSKMKKWMDMSNLPQEFRERVERLERNFEVSTVIFKKFEPIFFDIFQNPYEETSKLHRSRKQRRVPCSVKDLFNFCWTLFVYTKGNFRMIGDDLVNSYHLLLCCLDLIFANALLCPNRRDLLNPSFKGLPVEFHTLEIKASEDPPCIIAMLCELHDGLLVEAKGIKEHYFKPYIAKLFDRKILKGDCLLDLFNFTENSKALNKEYEEYVLTMGDFDERVFLGADAEEEIGTRKFPADVPGEKTAARAHVECHLQQHFEKKRSFAPSTPLTGRRYLREKEAVITPVASATQSVSRLQSMVAGLKNAPSEQLTAIFESCARSPMESIMSRVKEIGETFCCSYTQSTDEQPGSHIDFAVNRLKLAEILYYKILETIIVQETRRLHGKDLTALLEQDLFHRSLLACCLEIVLFAYSSPRTFPWIIEVLDLRPFYFYKVIEVLIRSEEGLSRDMVKHLNSIEEQILESLAWTRNSALWNALEASENKVPTCEEVIFPSNFEASNGGSGLGHLPMMPLSPIIHPRVKEVRTDLGGSLRRDMQPLSPISVHERYSSPTAGSAKRRLFGDDSPKEMQMEKILMKGTKLTIAPASSIGAENTSASPGQTVLTMTATTGPGKAGQKVTIPLHGIANDMGGITLIPVSINLGQPGKVDVQAPCHPPGNQAQEVQLPAASKPKRTGSLALFYRKVYHLASVRLRDLCLKLDVSNDLRRKIWTCFEFTLVHCADLMKDRHLDQLLLCAFYIMAKVTKEERTFQDIMKSYRNQPQANSHVYRSVLLRKMSDDVPLDKTANPDTEMTEGDSSGRSAAENSSESEERGDLIKFYNAVYVGRVKSFALKYDITNQDHVMEAPPLSPFPSIRQQPVSPRRISQQHSVYVSPHKNGACLTPRTALLYKFNGSPSKSLKDINNMIKQGEHTSKKRAITIDSDTESPTKRLCQENDDVLLKRLQDVVSERANH</sequence>
<name>A0A7K8MEV7_9CORV</name>
<dbReference type="SMART" id="SM01367">
    <property type="entry name" value="DUF3452"/>
    <property type="match status" value="1"/>
</dbReference>
<dbReference type="Pfam" id="PF08934">
    <property type="entry name" value="Rb_C"/>
    <property type="match status" value="1"/>
</dbReference>
<dbReference type="InterPro" id="IPR036915">
    <property type="entry name" value="Cyclin-like_sf"/>
</dbReference>
<keyword evidence="6" id="KW-0805">Transcription regulation</keyword>
<feature type="non-terminal residue" evidence="15">
    <location>
        <position position="1"/>
    </location>
</feature>
<evidence type="ECO:0000259" key="12">
    <source>
        <dbReference type="SMART" id="SM01367"/>
    </source>
</evidence>
<accession>A0A7K8MEV7</accession>
<proteinExistence type="inferred from homology"/>
<dbReference type="InterPro" id="IPR002719">
    <property type="entry name" value="RB_B"/>
</dbReference>
<keyword evidence="8" id="KW-0539">Nucleus</keyword>
<evidence type="ECO:0000259" key="13">
    <source>
        <dbReference type="SMART" id="SM01368"/>
    </source>
</evidence>
<evidence type="ECO:0000256" key="6">
    <source>
        <dbReference type="ARBA" id="ARBA00023015"/>
    </source>
</evidence>
<organism evidence="15 16">
    <name type="scientific">Ptilorrhoa leucosticta</name>
    <dbReference type="NCBI Taxonomy" id="449384"/>
    <lineage>
        <taxon>Eukaryota</taxon>
        <taxon>Metazoa</taxon>
        <taxon>Chordata</taxon>
        <taxon>Craniata</taxon>
        <taxon>Vertebrata</taxon>
        <taxon>Euteleostomi</taxon>
        <taxon>Archelosauria</taxon>
        <taxon>Archosauria</taxon>
        <taxon>Dinosauria</taxon>
        <taxon>Saurischia</taxon>
        <taxon>Theropoda</taxon>
        <taxon>Coelurosauria</taxon>
        <taxon>Aves</taxon>
        <taxon>Neognathae</taxon>
        <taxon>Neoaves</taxon>
        <taxon>Telluraves</taxon>
        <taxon>Australaves</taxon>
        <taxon>Passeriformes</taxon>
        <taxon>Corvoidea</taxon>
        <taxon>Cinclosomatidae</taxon>
        <taxon>Ptilorrhoa</taxon>
    </lineage>
</organism>
<keyword evidence="5" id="KW-0156">Chromatin regulator</keyword>
<feature type="domain" description="Cyclin-like" evidence="11">
    <location>
        <begin position="758"/>
        <end position="844"/>
    </location>
</feature>
<evidence type="ECO:0000259" key="14">
    <source>
        <dbReference type="SMART" id="SM01369"/>
    </source>
</evidence>
<feature type="region of interest" description="Disordered" evidence="10">
    <location>
        <begin position="848"/>
        <end position="877"/>
    </location>
</feature>
<comment type="similarity">
    <text evidence="2">Belongs to the retinoblastoma protein (RB) family.</text>
</comment>
<dbReference type="GO" id="GO:0005634">
    <property type="term" value="C:nucleus"/>
    <property type="evidence" value="ECO:0007669"/>
    <property type="project" value="UniProtKB-SubCell"/>
</dbReference>
<keyword evidence="9" id="KW-0131">Cell cycle</keyword>
<dbReference type="InterPro" id="IPR024599">
    <property type="entry name" value="RB_N"/>
</dbReference>
<dbReference type="FunFam" id="1.10.472.140:FF:000001">
    <property type="entry name" value="Retinoblastoma-like 2, isoform CRA_a"/>
    <property type="match status" value="1"/>
</dbReference>
<dbReference type="SMART" id="SM01369">
    <property type="entry name" value="Rb_C"/>
    <property type="match status" value="1"/>
</dbReference>